<evidence type="ECO:0000256" key="1">
    <source>
        <dbReference type="SAM" id="MobiDB-lite"/>
    </source>
</evidence>
<feature type="compositionally biased region" description="Gly residues" evidence="1">
    <location>
        <begin position="1"/>
        <end position="14"/>
    </location>
</feature>
<dbReference type="EMBL" id="ASHM01087762">
    <property type="protein sequence ID" value="PNX62440.1"/>
    <property type="molecule type" value="Genomic_DNA"/>
</dbReference>
<reference evidence="2 3" key="2">
    <citation type="journal article" date="2017" name="Front. Plant Sci.">
        <title>Gene Classification and Mining of Molecular Markers Useful in Red Clover (Trifolium pratense) Breeding.</title>
        <authorList>
            <person name="Istvanek J."/>
            <person name="Dluhosova J."/>
            <person name="Dluhos P."/>
            <person name="Patkova L."/>
            <person name="Nedelnik J."/>
            <person name="Repkova J."/>
        </authorList>
    </citation>
    <scope>NUCLEOTIDE SEQUENCE [LARGE SCALE GENOMIC DNA]</scope>
    <source>
        <strain evidence="3">cv. Tatra</strain>
        <tissue evidence="2">Young leaves</tissue>
    </source>
</reference>
<feature type="region of interest" description="Disordered" evidence="1">
    <location>
        <begin position="1"/>
        <end position="44"/>
    </location>
</feature>
<dbReference type="AlphaFoldDB" id="A0A2K3K820"/>
<feature type="non-terminal residue" evidence="2">
    <location>
        <position position="1"/>
    </location>
</feature>
<evidence type="ECO:0000313" key="2">
    <source>
        <dbReference type="EMBL" id="PNX62440.1"/>
    </source>
</evidence>
<evidence type="ECO:0000313" key="3">
    <source>
        <dbReference type="Proteomes" id="UP000236291"/>
    </source>
</evidence>
<comment type="caution">
    <text evidence="2">The sequence shown here is derived from an EMBL/GenBank/DDBJ whole genome shotgun (WGS) entry which is preliminary data.</text>
</comment>
<name>A0A2K3K820_TRIPR</name>
<protein>
    <submittedName>
        <fullName evidence="2">Uncharacterized protein</fullName>
    </submittedName>
</protein>
<gene>
    <name evidence="2" type="ORF">L195_g052983</name>
</gene>
<reference evidence="2 3" key="1">
    <citation type="journal article" date="2014" name="Am. J. Bot.">
        <title>Genome assembly and annotation for red clover (Trifolium pratense; Fabaceae).</title>
        <authorList>
            <person name="Istvanek J."/>
            <person name="Jaros M."/>
            <person name="Krenek A."/>
            <person name="Repkova J."/>
        </authorList>
    </citation>
    <scope>NUCLEOTIDE SEQUENCE [LARGE SCALE GENOMIC DNA]</scope>
    <source>
        <strain evidence="3">cv. Tatra</strain>
        <tissue evidence="2">Young leaves</tissue>
    </source>
</reference>
<organism evidence="2 3">
    <name type="scientific">Trifolium pratense</name>
    <name type="common">Red clover</name>
    <dbReference type="NCBI Taxonomy" id="57577"/>
    <lineage>
        <taxon>Eukaryota</taxon>
        <taxon>Viridiplantae</taxon>
        <taxon>Streptophyta</taxon>
        <taxon>Embryophyta</taxon>
        <taxon>Tracheophyta</taxon>
        <taxon>Spermatophyta</taxon>
        <taxon>Magnoliopsida</taxon>
        <taxon>eudicotyledons</taxon>
        <taxon>Gunneridae</taxon>
        <taxon>Pentapetalae</taxon>
        <taxon>rosids</taxon>
        <taxon>fabids</taxon>
        <taxon>Fabales</taxon>
        <taxon>Fabaceae</taxon>
        <taxon>Papilionoideae</taxon>
        <taxon>50 kb inversion clade</taxon>
        <taxon>NPAAA clade</taxon>
        <taxon>Hologalegina</taxon>
        <taxon>IRL clade</taxon>
        <taxon>Trifolieae</taxon>
        <taxon>Trifolium</taxon>
    </lineage>
</organism>
<sequence length="44" mass="3991">EAGGVPGEGNNGGKGKPKLGGVEGLKPGTDGKGNNGGDDLDGGG</sequence>
<accession>A0A2K3K820</accession>
<proteinExistence type="predicted"/>
<dbReference type="Proteomes" id="UP000236291">
    <property type="component" value="Unassembled WGS sequence"/>
</dbReference>